<keyword evidence="3" id="KW-1185">Reference proteome</keyword>
<keyword evidence="1" id="KW-0175">Coiled coil</keyword>
<reference evidence="2 3" key="1">
    <citation type="submission" date="2023-03" db="EMBL/GenBank/DDBJ databases">
        <title>Speciation in Pyrococcus: adaptation to high temperature as a mechanism.</title>
        <authorList>
            <person name="Gu J."/>
        </authorList>
    </citation>
    <scope>NUCLEOTIDE SEQUENCE [LARGE SCALE GENOMIC DNA]</scope>
    <source>
        <strain evidence="2 3">LMOA34</strain>
    </source>
</reference>
<evidence type="ECO:0000256" key="1">
    <source>
        <dbReference type="SAM" id="Coils"/>
    </source>
</evidence>
<dbReference type="Proteomes" id="UP001571980">
    <property type="component" value="Unassembled WGS sequence"/>
</dbReference>
<name>A0ABV4T945_9EURY</name>
<evidence type="ECO:0000313" key="3">
    <source>
        <dbReference type="Proteomes" id="UP001571980"/>
    </source>
</evidence>
<protein>
    <submittedName>
        <fullName evidence="2">Uncharacterized protein</fullName>
    </submittedName>
</protein>
<dbReference type="EMBL" id="JARRIG010000007">
    <property type="protein sequence ID" value="MFA4805208.1"/>
    <property type="molecule type" value="Genomic_DNA"/>
</dbReference>
<evidence type="ECO:0000313" key="2">
    <source>
        <dbReference type="EMBL" id="MFA4805208.1"/>
    </source>
</evidence>
<gene>
    <name evidence="2" type="ORF">P8X34_10770</name>
</gene>
<comment type="caution">
    <text evidence="2">The sequence shown here is derived from an EMBL/GenBank/DDBJ whole genome shotgun (WGS) entry which is preliminary data.</text>
</comment>
<organism evidence="2 3">
    <name type="scientific">Pyrococcus kukulkanii</name>
    <dbReference type="NCBI Taxonomy" id="1609559"/>
    <lineage>
        <taxon>Archaea</taxon>
        <taxon>Methanobacteriati</taxon>
        <taxon>Methanobacteriota</taxon>
        <taxon>Thermococci</taxon>
        <taxon>Thermococcales</taxon>
        <taxon>Thermococcaceae</taxon>
        <taxon>Pyrococcus</taxon>
    </lineage>
</organism>
<dbReference type="RefSeq" id="WP_372824642.1">
    <property type="nucleotide sequence ID" value="NZ_JARRID010000006.1"/>
</dbReference>
<accession>A0ABV4T945</accession>
<feature type="coiled-coil region" evidence="1">
    <location>
        <begin position="22"/>
        <end position="72"/>
    </location>
</feature>
<sequence>MVFGKIKGFRKKIFMKAFLAGAKGFERHFEKLDKTLAEIEERAESEEQKKDIRELREIARELKEIMAKIRRGEKVDPDEVMKKIEVYNEKLRKFKEKYNVGDNPLLAKAKTGRLSEEDLERLLGG</sequence>
<proteinExistence type="predicted"/>